<comment type="caution">
    <text evidence="2">The sequence shown here is derived from an EMBL/GenBank/DDBJ whole genome shotgun (WGS) entry which is preliminary data.</text>
</comment>
<accession>A0AAV5U2A2</accession>
<feature type="transmembrane region" description="Helical" evidence="1">
    <location>
        <begin position="29"/>
        <end position="53"/>
    </location>
</feature>
<keyword evidence="1" id="KW-1133">Transmembrane helix</keyword>
<dbReference type="AlphaFoldDB" id="A0AAV5U2A2"/>
<keyword evidence="1" id="KW-0472">Membrane</keyword>
<reference evidence="2" key="1">
    <citation type="submission" date="2023-10" db="EMBL/GenBank/DDBJ databases">
        <title>Genome assembly of Pristionchus species.</title>
        <authorList>
            <person name="Yoshida K."/>
            <person name="Sommer R.J."/>
        </authorList>
    </citation>
    <scope>NUCLEOTIDE SEQUENCE</scope>
    <source>
        <strain evidence="2">RS0144</strain>
    </source>
</reference>
<evidence type="ECO:0000313" key="2">
    <source>
        <dbReference type="EMBL" id="GMT00892.1"/>
    </source>
</evidence>
<evidence type="ECO:0000313" key="3">
    <source>
        <dbReference type="Proteomes" id="UP001432027"/>
    </source>
</evidence>
<protein>
    <recommendedName>
        <fullName evidence="4">G protein-coupled receptor</fullName>
    </recommendedName>
</protein>
<feature type="non-terminal residue" evidence="2">
    <location>
        <position position="80"/>
    </location>
</feature>
<dbReference type="Proteomes" id="UP001432027">
    <property type="component" value="Unassembled WGS sequence"/>
</dbReference>
<proteinExistence type="predicted"/>
<gene>
    <name evidence="2" type="ORF">PENTCL1PPCAC_23066</name>
</gene>
<evidence type="ECO:0000256" key="1">
    <source>
        <dbReference type="SAM" id="Phobius"/>
    </source>
</evidence>
<sequence length="80" mass="9031">MEDWPVSTQPPHSLLSDMKEAKTNGLSKLLGLLFVEYFIYGIGLLVFMMMILFGNDASARDLHLIGCLILLPLIKFCRMV</sequence>
<keyword evidence="1" id="KW-0812">Transmembrane</keyword>
<evidence type="ECO:0008006" key="4">
    <source>
        <dbReference type="Google" id="ProtNLM"/>
    </source>
</evidence>
<dbReference type="EMBL" id="BTSX01000005">
    <property type="protein sequence ID" value="GMT00892.1"/>
    <property type="molecule type" value="Genomic_DNA"/>
</dbReference>
<organism evidence="2 3">
    <name type="scientific">Pristionchus entomophagus</name>
    <dbReference type="NCBI Taxonomy" id="358040"/>
    <lineage>
        <taxon>Eukaryota</taxon>
        <taxon>Metazoa</taxon>
        <taxon>Ecdysozoa</taxon>
        <taxon>Nematoda</taxon>
        <taxon>Chromadorea</taxon>
        <taxon>Rhabditida</taxon>
        <taxon>Rhabditina</taxon>
        <taxon>Diplogasteromorpha</taxon>
        <taxon>Diplogasteroidea</taxon>
        <taxon>Neodiplogasteridae</taxon>
        <taxon>Pristionchus</taxon>
    </lineage>
</organism>
<name>A0AAV5U2A2_9BILA</name>
<keyword evidence="3" id="KW-1185">Reference proteome</keyword>